<protein>
    <submittedName>
        <fullName evidence="1">Unannotated protein</fullName>
    </submittedName>
</protein>
<sequence length="89" mass="9688">MQSNVGTGWKTHVHDANCAPATYRASCVLDFFVLPTFDRIMELIGQGKVLAGGLIAGTRICSFIIDVKSNDEGDELLHSLPIWGPWTSP</sequence>
<organism evidence="1">
    <name type="scientific">freshwater metagenome</name>
    <dbReference type="NCBI Taxonomy" id="449393"/>
    <lineage>
        <taxon>unclassified sequences</taxon>
        <taxon>metagenomes</taxon>
        <taxon>ecological metagenomes</taxon>
    </lineage>
</organism>
<proteinExistence type="predicted"/>
<name>A0A6J7BX46_9ZZZZ</name>
<evidence type="ECO:0000313" key="1">
    <source>
        <dbReference type="EMBL" id="CAB4849665.1"/>
    </source>
</evidence>
<gene>
    <name evidence="1" type="ORF">UFOPK3268_00828</name>
</gene>
<reference evidence="1" key="1">
    <citation type="submission" date="2020-05" db="EMBL/GenBank/DDBJ databases">
        <authorList>
            <person name="Chiriac C."/>
            <person name="Salcher M."/>
            <person name="Ghai R."/>
            <person name="Kavagutti S V."/>
        </authorList>
    </citation>
    <scope>NUCLEOTIDE SEQUENCE</scope>
</reference>
<dbReference type="AlphaFoldDB" id="A0A6J7BX46"/>
<dbReference type="EMBL" id="CAFBIZ010000093">
    <property type="protein sequence ID" value="CAB4849665.1"/>
    <property type="molecule type" value="Genomic_DNA"/>
</dbReference>
<accession>A0A6J7BX46</accession>